<organism evidence="2 3">
    <name type="scientific">Clostridium chauvoei JF4335</name>
    <dbReference type="NCBI Taxonomy" id="1351755"/>
    <lineage>
        <taxon>Bacteria</taxon>
        <taxon>Bacillati</taxon>
        <taxon>Bacillota</taxon>
        <taxon>Clostridia</taxon>
        <taxon>Eubacteriales</taxon>
        <taxon>Clostridiaceae</taxon>
        <taxon>Clostridium</taxon>
    </lineage>
</organism>
<gene>
    <name evidence="2" type="ORF">CCH01_05110</name>
</gene>
<dbReference type="RefSeq" id="WP_242944831.1">
    <property type="nucleotide sequence ID" value="NZ_CBML010000006.1"/>
</dbReference>
<evidence type="ECO:0000313" key="2">
    <source>
        <dbReference type="EMBL" id="SLK13575.1"/>
    </source>
</evidence>
<evidence type="ECO:0000313" key="3">
    <source>
        <dbReference type="Proteomes" id="UP000190476"/>
    </source>
</evidence>
<name>A0A1U6IZZ8_9CLOT</name>
<protein>
    <recommendedName>
        <fullName evidence="1">OLD protein-like TOPRIM domain-containing protein</fullName>
    </recommendedName>
</protein>
<dbReference type="Pfam" id="PF20469">
    <property type="entry name" value="OLD-like_TOPRIM"/>
    <property type="match status" value="1"/>
</dbReference>
<accession>A0A1U6IZZ8</accession>
<sequence>MRIRLEATWSRGSTVEGSIDTRLCYIKQSESLDLPSKDGYSEEEYKYIKNGVIAYPELYFANLVILGEGDSEEILLPKMIEVLGNKIDTKSISVVPLGGRHVNHFWRLLNQLNIPYITLLDLDRERYLGGWGRIKYVCEELIKLNKITIDQLEKSSEITMIGNFDDMHIWNVENIDEMNKWIGFLEAYDIYFSAPLDIDFLMIKKFKSEYLQILNENEGPQIIGYGKIKDIETEKDKKNKKRLKSKYDKRLSQDVKDTLKDKCTSGSTFTKEEMELMIWYKYFFLTRGKPTTHRVALLNIEDEMLIENMPDIFMKIRRNIESKLC</sequence>
<dbReference type="AlphaFoldDB" id="A0A1U6IZZ8"/>
<dbReference type="EMBL" id="LT799839">
    <property type="protein sequence ID" value="SLK13575.1"/>
    <property type="molecule type" value="Genomic_DNA"/>
</dbReference>
<feature type="domain" description="OLD protein-like TOPRIM" evidence="1">
    <location>
        <begin position="60"/>
        <end position="123"/>
    </location>
</feature>
<dbReference type="CDD" id="cd01026">
    <property type="entry name" value="TOPRIM_OLD"/>
    <property type="match status" value="1"/>
</dbReference>
<dbReference type="Proteomes" id="UP000190476">
    <property type="component" value="Chromosome I"/>
</dbReference>
<keyword evidence="3" id="KW-1185">Reference proteome</keyword>
<dbReference type="InterPro" id="IPR034139">
    <property type="entry name" value="TOPRIM_OLD"/>
</dbReference>
<dbReference type="GeneID" id="66300873"/>
<evidence type="ECO:0000259" key="1">
    <source>
        <dbReference type="Pfam" id="PF20469"/>
    </source>
</evidence>
<dbReference type="STRING" id="1351755.CCH01_05110"/>
<reference evidence="3" key="1">
    <citation type="submission" date="2017-03" db="EMBL/GenBank/DDBJ databases">
        <authorList>
            <person name="Falquet L."/>
            <person name="Falquet L."/>
        </authorList>
    </citation>
    <scope>NUCLEOTIDE SEQUENCE [LARGE SCALE GENOMIC DNA]</scope>
</reference>
<proteinExistence type="predicted"/>